<feature type="compositionally biased region" description="Polar residues" evidence="5">
    <location>
        <begin position="462"/>
        <end position="473"/>
    </location>
</feature>
<dbReference type="Proteomes" id="UP000789375">
    <property type="component" value="Unassembled WGS sequence"/>
</dbReference>
<feature type="compositionally biased region" description="Low complexity" evidence="5">
    <location>
        <begin position="425"/>
        <end position="437"/>
    </location>
</feature>
<evidence type="ECO:0000256" key="5">
    <source>
        <dbReference type="SAM" id="MobiDB-lite"/>
    </source>
</evidence>
<evidence type="ECO:0000313" key="7">
    <source>
        <dbReference type="EMBL" id="CAG8669458.1"/>
    </source>
</evidence>
<keyword evidence="4 6" id="KW-0472">Membrane</keyword>
<feature type="transmembrane region" description="Helical" evidence="6">
    <location>
        <begin position="149"/>
        <end position="169"/>
    </location>
</feature>
<evidence type="ECO:0000256" key="3">
    <source>
        <dbReference type="ARBA" id="ARBA00022989"/>
    </source>
</evidence>
<accession>A0A9N9ECS5</accession>
<comment type="caution">
    <text evidence="7">The sequence shown here is derived from an EMBL/GenBank/DDBJ whole genome shotgun (WGS) entry which is preliminary data.</text>
</comment>
<dbReference type="GO" id="GO:0005886">
    <property type="term" value="C:plasma membrane"/>
    <property type="evidence" value="ECO:0007669"/>
    <property type="project" value="InterPro"/>
</dbReference>
<dbReference type="AlphaFoldDB" id="A0A9N9ECS5"/>
<dbReference type="InterPro" id="IPR009571">
    <property type="entry name" value="SUR7/Rim9-like_fungi"/>
</dbReference>
<proteinExistence type="predicted"/>
<gene>
    <name evidence="7" type="ORF">FMOSSE_LOCUS12332</name>
</gene>
<sequence length="491" mass="54156">MSYTGREATPGTILTIISILLLFLINLLTPIIKTLYFVKVSRLGLTFEEELTIGLWGFCAHINGAPKTCTSTKIGFAFDPRKSLNPNLIPGGLSKDLPEAVSTSLSYLVVVHILALITLSIVSCVGVFAHRRKNRDKGLIKVAAQSSTLAFILVLFAFIIDFILFNNGIVKPINKMVGNVYTAKLDNAYYLMIVCLISSGLATIGFLVGKVMNKRRRRKSDDDDKYDNRETIEPAYQRPNNERVQNPNQNNIPQYAEYEVEEIRQSPSPVNRPLPSNPGVNYSNPTPILPGPKTGADYFNPSPYAPGPQPGVEYPNPSPYSPGPQQGVEYSNPPSFVHGPQQGVEYSNPSPYSPGPQHGAEYSNPPPFVPGPQHGVEYSNPSNPFGPQPGSEFSYQSQIGPTPYQGHTSPIRRTPGTGIQNQFAYSHQSPHQSPSYPNAYDPYSTNSPIDDYPQDPQDGYPLSSNQPSYTNPNIYHDQSEYHKPPGNYYKS</sequence>
<feature type="transmembrane region" description="Helical" evidence="6">
    <location>
        <begin position="189"/>
        <end position="209"/>
    </location>
</feature>
<dbReference type="EMBL" id="CAJVPP010005756">
    <property type="protein sequence ID" value="CAG8669458.1"/>
    <property type="molecule type" value="Genomic_DNA"/>
</dbReference>
<name>A0A9N9ECS5_FUNMO</name>
<feature type="non-terminal residue" evidence="7">
    <location>
        <position position="491"/>
    </location>
</feature>
<feature type="region of interest" description="Disordered" evidence="5">
    <location>
        <begin position="217"/>
        <end position="249"/>
    </location>
</feature>
<evidence type="ECO:0000256" key="6">
    <source>
        <dbReference type="SAM" id="Phobius"/>
    </source>
</evidence>
<dbReference type="PANTHER" id="PTHR28013:SF3">
    <property type="entry name" value="PROTEIN DCV1-RELATED"/>
    <property type="match status" value="1"/>
</dbReference>
<evidence type="ECO:0000313" key="8">
    <source>
        <dbReference type="Proteomes" id="UP000789375"/>
    </source>
</evidence>
<dbReference type="Pfam" id="PF06687">
    <property type="entry name" value="SUR7"/>
    <property type="match status" value="1"/>
</dbReference>
<dbReference type="InterPro" id="IPR051380">
    <property type="entry name" value="pH-response_reg_palI/RIM9"/>
</dbReference>
<feature type="transmembrane region" description="Helical" evidence="6">
    <location>
        <begin position="105"/>
        <end position="128"/>
    </location>
</feature>
<evidence type="ECO:0000256" key="1">
    <source>
        <dbReference type="ARBA" id="ARBA00004141"/>
    </source>
</evidence>
<evidence type="ECO:0000256" key="4">
    <source>
        <dbReference type="ARBA" id="ARBA00023136"/>
    </source>
</evidence>
<feature type="region of interest" description="Disordered" evidence="5">
    <location>
        <begin position="261"/>
        <end position="491"/>
    </location>
</feature>
<keyword evidence="2 6" id="KW-0812">Transmembrane</keyword>
<dbReference type="GO" id="GO:0035838">
    <property type="term" value="C:growing cell tip"/>
    <property type="evidence" value="ECO:0007669"/>
    <property type="project" value="TreeGrafter"/>
</dbReference>
<comment type="subcellular location">
    <subcellularLocation>
        <location evidence="1">Membrane</location>
        <topology evidence="1">Multi-pass membrane protein</topology>
    </subcellularLocation>
</comment>
<keyword evidence="3 6" id="KW-1133">Transmembrane helix</keyword>
<dbReference type="PANTHER" id="PTHR28013">
    <property type="entry name" value="PROTEIN DCV1-RELATED"/>
    <property type="match status" value="1"/>
</dbReference>
<organism evidence="7 8">
    <name type="scientific">Funneliformis mosseae</name>
    <name type="common">Endomycorrhizal fungus</name>
    <name type="synonym">Glomus mosseae</name>
    <dbReference type="NCBI Taxonomy" id="27381"/>
    <lineage>
        <taxon>Eukaryota</taxon>
        <taxon>Fungi</taxon>
        <taxon>Fungi incertae sedis</taxon>
        <taxon>Mucoromycota</taxon>
        <taxon>Glomeromycotina</taxon>
        <taxon>Glomeromycetes</taxon>
        <taxon>Glomerales</taxon>
        <taxon>Glomeraceae</taxon>
        <taxon>Funneliformis</taxon>
    </lineage>
</organism>
<keyword evidence="8" id="KW-1185">Reference proteome</keyword>
<dbReference type="GO" id="GO:0032153">
    <property type="term" value="C:cell division site"/>
    <property type="evidence" value="ECO:0007669"/>
    <property type="project" value="TreeGrafter"/>
</dbReference>
<reference evidence="7" key="1">
    <citation type="submission" date="2021-06" db="EMBL/GenBank/DDBJ databases">
        <authorList>
            <person name="Kallberg Y."/>
            <person name="Tangrot J."/>
            <person name="Rosling A."/>
        </authorList>
    </citation>
    <scope>NUCLEOTIDE SEQUENCE</scope>
    <source>
        <strain evidence="7">87-6 pot B 2015</strain>
    </source>
</reference>
<feature type="compositionally biased region" description="Low complexity" evidence="5">
    <location>
        <begin position="448"/>
        <end position="461"/>
    </location>
</feature>
<evidence type="ECO:0000256" key="2">
    <source>
        <dbReference type="ARBA" id="ARBA00022692"/>
    </source>
</evidence>
<feature type="transmembrane region" description="Helical" evidence="6">
    <location>
        <begin position="12"/>
        <end position="32"/>
    </location>
</feature>
<feature type="compositionally biased region" description="Polar residues" evidence="5">
    <location>
        <begin position="379"/>
        <end position="408"/>
    </location>
</feature>
<feature type="compositionally biased region" description="Basic and acidic residues" evidence="5">
    <location>
        <begin position="219"/>
        <end position="232"/>
    </location>
</feature>
<feature type="compositionally biased region" description="Low complexity" evidence="5">
    <location>
        <begin position="237"/>
        <end position="249"/>
    </location>
</feature>
<protein>
    <submittedName>
        <fullName evidence="7">6006_t:CDS:1</fullName>
    </submittedName>
</protein>